<feature type="compositionally biased region" description="Polar residues" evidence="1">
    <location>
        <begin position="312"/>
        <end position="327"/>
    </location>
</feature>
<protein>
    <submittedName>
        <fullName evidence="2">Uncharacterized protein</fullName>
    </submittedName>
</protein>
<feature type="region of interest" description="Disordered" evidence="1">
    <location>
        <begin position="646"/>
        <end position="739"/>
    </location>
</feature>
<organism evidence="2 3">
    <name type="scientific">Fragilariopsis cylindrus CCMP1102</name>
    <dbReference type="NCBI Taxonomy" id="635003"/>
    <lineage>
        <taxon>Eukaryota</taxon>
        <taxon>Sar</taxon>
        <taxon>Stramenopiles</taxon>
        <taxon>Ochrophyta</taxon>
        <taxon>Bacillariophyta</taxon>
        <taxon>Bacillariophyceae</taxon>
        <taxon>Bacillariophycidae</taxon>
        <taxon>Bacillariales</taxon>
        <taxon>Bacillariaceae</taxon>
        <taxon>Fragilariopsis</taxon>
    </lineage>
</organism>
<dbReference type="Proteomes" id="UP000095751">
    <property type="component" value="Unassembled WGS sequence"/>
</dbReference>
<accession>A0A1E7EU36</accession>
<feature type="compositionally biased region" description="Polar residues" evidence="1">
    <location>
        <begin position="701"/>
        <end position="714"/>
    </location>
</feature>
<feature type="compositionally biased region" description="Low complexity" evidence="1">
    <location>
        <begin position="140"/>
        <end position="155"/>
    </location>
</feature>
<feature type="compositionally biased region" description="Basic and acidic residues" evidence="1">
    <location>
        <begin position="836"/>
        <end position="856"/>
    </location>
</feature>
<feature type="compositionally biased region" description="Basic and acidic residues" evidence="1">
    <location>
        <begin position="228"/>
        <end position="237"/>
    </location>
</feature>
<feature type="compositionally biased region" description="Polar residues" evidence="1">
    <location>
        <begin position="238"/>
        <end position="258"/>
    </location>
</feature>
<feature type="compositionally biased region" description="Basic and acidic residues" evidence="1">
    <location>
        <begin position="201"/>
        <end position="212"/>
    </location>
</feature>
<evidence type="ECO:0000313" key="3">
    <source>
        <dbReference type="Proteomes" id="UP000095751"/>
    </source>
</evidence>
<dbReference type="AlphaFoldDB" id="A0A1E7EU36"/>
<evidence type="ECO:0000256" key="1">
    <source>
        <dbReference type="SAM" id="MobiDB-lite"/>
    </source>
</evidence>
<feature type="compositionally biased region" description="Low complexity" evidence="1">
    <location>
        <begin position="1169"/>
        <end position="1185"/>
    </location>
</feature>
<feature type="compositionally biased region" description="Low complexity" evidence="1">
    <location>
        <begin position="328"/>
        <end position="339"/>
    </location>
</feature>
<dbReference type="InParanoid" id="A0A1E7EU36"/>
<feature type="region of interest" description="Disordered" evidence="1">
    <location>
        <begin position="1169"/>
        <end position="1198"/>
    </location>
</feature>
<feature type="compositionally biased region" description="Polar residues" evidence="1">
    <location>
        <begin position="937"/>
        <end position="948"/>
    </location>
</feature>
<feature type="compositionally biased region" description="Low complexity" evidence="1">
    <location>
        <begin position="122"/>
        <end position="131"/>
    </location>
</feature>
<feature type="compositionally biased region" description="Polar residues" evidence="1">
    <location>
        <begin position="858"/>
        <end position="867"/>
    </location>
</feature>
<feature type="region of interest" description="Disordered" evidence="1">
    <location>
        <begin position="51"/>
        <end position="274"/>
    </location>
</feature>
<feature type="compositionally biased region" description="Polar residues" evidence="1">
    <location>
        <begin position="1119"/>
        <end position="1135"/>
    </location>
</feature>
<feature type="compositionally biased region" description="Basic and acidic residues" evidence="1">
    <location>
        <begin position="819"/>
        <end position="828"/>
    </location>
</feature>
<feature type="compositionally biased region" description="Polar residues" evidence="1">
    <location>
        <begin position="897"/>
        <end position="927"/>
    </location>
</feature>
<feature type="compositionally biased region" description="Pro residues" evidence="1">
    <location>
        <begin position="969"/>
        <end position="980"/>
    </location>
</feature>
<sequence>MNCNSDTHPAPPASPETDDDTTEKLAGEDITEEIIEVEKPKKRVFIVSKVETNTNSDDNNSHQYPSAEQPLEASSDSCGQKTQTAEALLSSEATVSSTEISVDKISEEPQNLGDDPPVAICTTTTTTTTSTNAEKSNKVNGNSNANHTTTTSNISGPLNTSRPKPLDKNSSRALSTPVSTFDTGSIGSLPSALDSSVGRSDAPKNRMERDDPSLIETRSLPSTSQHQQHIETSHVQKIESSSVSGQCTNQNGTLGTAIQQQQPPPPPQQSDKQENAYNYDQSTQAQQVVPQQPQQTVYYQIPQIPSVVTLPVDSSQHDSTQNNYSPTQQQQPPQQQQQQQHHHQQQQHIQQIQYKHQNEIEAGDQIIGMVGAIPIIKLQSGGMHYVKKKKGRFSLLQETPVMPNNGVPAGVSSRSQSPMPPRDTSAGIAAPQTFDGKSAPTVKKKGRFFVTNVKDPGSILPNLQIQATIGAVVVNENDNSAVRLQQQQQQQFQQQQQQHQQVSPLQTQPVSIIHQNIQQSNVSQIPMQPVVIQPVTTMQQVYEISQQQQVQQNYTHFSVSAAQDNQQQFCQAPMQNNQNVASNNVQFSQTPVESYPQNQQQYVQNLPQVQHAIDPSVYTVSGPISVAPVAQIQHDYQQQYLHQQHIPFSTNGPPTSQSYNVPTPPPTPGGVTAQLNAPSPMHSRSSSLNSSLPIAPILKPPTSTNIDKQQQQPPHQLKTVSKKKKTVQGRSGKVPQTIGSNGTWSSVGLGKVFYLMEQMKTEVTEADQCIKSLQTDMKLLRDKNKDLEAKNRELDKKLRDEQVLREKVEMRNLDLRKKLRDAKGETAKAGKQNGKKAKEEKEGPRQDTESNSEKLRNGNVSCTVTSRSPEKMKLVTKKITPVNGSSPIRDTIASDANVGTGNSISHTSTAMLPSSPVPQKSKLSITNQKEKNESKNAPDTTTRPNLNRINGGGNEIEVRSRTSSAAAPPFIPPLRPPKNTPKPTGHKHSQSLHDFDPLKSTVPVISFPTPPSLEALPIKRSLTSDSMNPMSEMGNTFVSQDPFVVLGMAPSAIRATEGTIDQHPSPAPGKQTLVANGYHGLQHQQFMVVPRQEPIMFDQLTGGVQQQIVTNIGGQWANTYPHQHQGNSLQSQQFSGGPLQQQHMQQQIQQQLHQQQQQIQQQQLQQNQLHQQHLQQQHQTHQMNLNPANSFDPFSRTS</sequence>
<evidence type="ECO:0000313" key="2">
    <source>
        <dbReference type="EMBL" id="OEU09548.1"/>
    </source>
</evidence>
<keyword evidence="3" id="KW-1185">Reference proteome</keyword>
<dbReference type="OrthoDB" id="49673at2759"/>
<feature type="compositionally biased region" description="Polar residues" evidence="1">
    <location>
        <begin position="51"/>
        <end position="100"/>
    </location>
</feature>
<dbReference type="KEGG" id="fcy:FRACYDRAFT_264196"/>
<dbReference type="EMBL" id="KV784375">
    <property type="protein sequence ID" value="OEU09548.1"/>
    <property type="molecule type" value="Genomic_DNA"/>
</dbReference>
<feature type="region of interest" description="Disordered" evidence="1">
    <location>
        <begin position="1"/>
        <end position="35"/>
    </location>
</feature>
<feature type="compositionally biased region" description="Polar residues" evidence="1">
    <location>
        <begin position="171"/>
        <end position="198"/>
    </location>
</feature>
<feature type="region of interest" description="Disordered" evidence="1">
    <location>
        <begin position="1119"/>
        <end position="1144"/>
    </location>
</feature>
<feature type="region of interest" description="Disordered" evidence="1">
    <location>
        <begin position="312"/>
        <end position="348"/>
    </location>
</feature>
<name>A0A1E7EU36_9STRA</name>
<feature type="compositionally biased region" description="Low complexity" evidence="1">
    <location>
        <begin position="669"/>
        <end position="697"/>
    </location>
</feature>
<reference evidence="2 3" key="1">
    <citation type="submission" date="2016-09" db="EMBL/GenBank/DDBJ databases">
        <title>Extensive genetic diversity and differential bi-allelic expression allows diatom success in the polar Southern Ocean.</title>
        <authorList>
            <consortium name="DOE Joint Genome Institute"/>
            <person name="Mock T."/>
            <person name="Otillar R.P."/>
            <person name="Strauss J."/>
            <person name="Dupont C."/>
            <person name="Frickenhaus S."/>
            <person name="Maumus F."/>
            <person name="Mcmullan M."/>
            <person name="Sanges R."/>
            <person name="Schmutz J."/>
            <person name="Toseland A."/>
            <person name="Valas R."/>
            <person name="Veluchamy A."/>
            <person name="Ward B.J."/>
            <person name="Allen A."/>
            <person name="Barry K."/>
            <person name="Falciatore A."/>
            <person name="Ferrante M."/>
            <person name="Fortunato A.E."/>
            <person name="Gloeckner G."/>
            <person name="Gruber A."/>
            <person name="Hipkin R."/>
            <person name="Janech M."/>
            <person name="Kroth P."/>
            <person name="Leese F."/>
            <person name="Lindquist E."/>
            <person name="Lyon B.R."/>
            <person name="Martin J."/>
            <person name="Mayer C."/>
            <person name="Parker M."/>
            <person name="Quesneville H."/>
            <person name="Raymond J."/>
            <person name="Uhlig C."/>
            <person name="Valentin K.U."/>
            <person name="Worden A.Z."/>
            <person name="Armbrust E.V."/>
            <person name="Bowler C."/>
            <person name="Green B."/>
            <person name="Moulton V."/>
            <person name="Van Oosterhout C."/>
            <person name="Grigoriev I."/>
        </authorList>
    </citation>
    <scope>NUCLEOTIDE SEQUENCE [LARGE SCALE GENOMIC DNA]</scope>
    <source>
        <strain evidence="2 3">CCMP1102</strain>
    </source>
</reference>
<feature type="region of interest" description="Disordered" evidence="1">
    <location>
        <begin position="819"/>
        <end position="993"/>
    </location>
</feature>
<feature type="compositionally biased region" description="Polar residues" evidence="1">
    <location>
        <begin position="647"/>
        <end position="660"/>
    </location>
</feature>
<proteinExistence type="predicted"/>
<gene>
    <name evidence="2" type="ORF">FRACYDRAFT_264196</name>
</gene>
<feature type="region of interest" description="Disordered" evidence="1">
    <location>
        <begin position="409"/>
        <end position="439"/>
    </location>
</feature>